<dbReference type="InterPro" id="IPR018247">
    <property type="entry name" value="EF_Hand_1_Ca_BS"/>
</dbReference>
<dbReference type="Gene3D" id="1.10.238.10">
    <property type="entry name" value="EF-hand"/>
    <property type="match status" value="1"/>
</dbReference>
<dbReference type="InterPro" id="IPR005225">
    <property type="entry name" value="Small_GTP-bd"/>
</dbReference>
<dbReference type="InterPro" id="IPR001806">
    <property type="entry name" value="Small_GTPase"/>
</dbReference>
<dbReference type="PANTHER" id="PTHR47977">
    <property type="entry name" value="RAS-RELATED PROTEIN RAB"/>
    <property type="match status" value="1"/>
</dbReference>
<keyword evidence="5" id="KW-0449">Lipoprotein</keyword>
<sequence length="851" mass="97459">MVKGLKGKNYEEWLRSLGLFSLEKRRLRSDLMAVYNFLKGGSGGGVSFIVSDITAYELIAFHLVQEGDMEMDLILAFHELVAAETWQDLCLSPHQEAAGGFRSEFVSKWNSSIPKYSCSETVIMDRIRGDCASPVPPGDAERSRTGEQDPGLTVLGKAHEFFQICDLEGKGFITRQDMQRLHPELPLSLEELEKVFVTLDADGNGSLTPKEFTTGFGQFLLGQIALNEMMQQSEGETACLVKCEETVSDDEDEEFHFSNLMDRLGAKKVLDDESDVKQLWLQLRKDEPHLLSNFEEFLVRIFSQLQEADNEKNELECALKKKIAAYDEEIQHLYEEMEQQIKKEKEQFLLKDTERFQCYSQELECKLLSKEQELEQLVQNQKRLEQQCTELLSGKEETKVENTKLKLTNQDLLRDLERTSQELSLAQQQLQVVQEEASRLHEEKEVEVYRVTETLQREKSGLLKQLDFLRERNKHLRDERDIFLQKCKTSVPKASWKQRSGSVIGKYIEGKMLPNSYSFEEDDVYSNSKRRNSAGLNGILSVEPDAGATEGMSKASHLQRIISIEEDHLPQLLDRLVDKQLSRWTRGNENASFEMEMEKKKTEQSMEHSPSSSREQPVGKETLSNLAFKTRQIGEATGFIEQLETNVCSYLKEERINSVPDHLFKIIFVGNSSVGKTSFLRRFCEDCFFPGTAATVGVDYNVKTITVDNTQVALQLWDTAGQERYRSITKQFFRKADGVIVMYDITAKDTFTAVKQWLISIEETTGENIPVLLLGNKTDNEKEREVPMGMGEHLAKDYNLIFYECSAYSGYNTKKSVLHLARILKEHEDKVKEKTIELHSPMNKKSCCSRP</sequence>
<feature type="domain" description="EF-hand" evidence="8">
    <location>
        <begin position="187"/>
        <end position="222"/>
    </location>
</feature>
<dbReference type="FunFam" id="3.40.50.300:FF:001129">
    <property type="entry name" value="ras-related protein Rab-44 isoform X2"/>
    <property type="match status" value="1"/>
</dbReference>
<evidence type="ECO:0000256" key="4">
    <source>
        <dbReference type="ARBA" id="ARBA00023134"/>
    </source>
</evidence>
<keyword evidence="1" id="KW-0479">Metal-binding</keyword>
<feature type="coiled-coil region" evidence="6">
    <location>
        <begin position="298"/>
        <end position="486"/>
    </location>
</feature>
<proteinExistence type="predicted"/>
<evidence type="ECO:0000259" key="8">
    <source>
        <dbReference type="PROSITE" id="PS50222"/>
    </source>
</evidence>
<dbReference type="Pfam" id="PF13499">
    <property type="entry name" value="EF-hand_7"/>
    <property type="match status" value="1"/>
</dbReference>
<dbReference type="InterPro" id="IPR002048">
    <property type="entry name" value="EF_hand_dom"/>
</dbReference>
<dbReference type="SUPFAM" id="SSF52540">
    <property type="entry name" value="P-loop containing nucleoside triphosphate hydrolases"/>
    <property type="match status" value="1"/>
</dbReference>
<evidence type="ECO:0000256" key="1">
    <source>
        <dbReference type="ARBA" id="ARBA00022723"/>
    </source>
</evidence>
<evidence type="ECO:0000313" key="10">
    <source>
        <dbReference type="Proteomes" id="UP001623348"/>
    </source>
</evidence>
<dbReference type="SMART" id="SM00174">
    <property type="entry name" value="RHO"/>
    <property type="match status" value="1"/>
</dbReference>
<dbReference type="AlphaFoldDB" id="A0ABC9VVP1"/>
<organism evidence="9 10">
    <name type="scientific">Grus japonensis</name>
    <name type="common">Japanese crane</name>
    <name type="synonym">Red-crowned crane</name>
    <dbReference type="NCBI Taxonomy" id="30415"/>
    <lineage>
        <taxon>Eukaryota</taxon>
        <taxon>Metazoa</taxon>
        <taxon>Chordata</taxon>
        <taxon>Craniata</taxon>
        <taxon>Vertebrata</taxon>
        <taxon>Euteleostomi</taxon>
        <taxon>Archelosauria</taxon>
        <taxon>Archosauria</taxon>
        <taxon>Dinosauria</taxon>
        <taxon>Saurischia</taxon>
        <taxon>Theropoda</taxon>
        <taxon>Coelurosauria</taxon>
        <taxon>Aves</taxon>
        <taxon>Neognathae</taxon>
        <taxon>Neoaves</taxon>
        <taxon>Gruiformes</taxon>
        <taxon>Gruidae</taxon>
        <taxon>Grus</taxon>
    </lineage>
</organism>
<feature type="region of interest" description="Disordered" evidence="7">
    <location>
        <begin position="588"/>
        <end position="620"/>
    </location>
</feature>
<evidence type="ECO:0000256" key="5">
    <source>
        <dbReference type="ARBA" id="ARBA00023288"/>
    </source>
</evidence>
<dbReference type="Gene3D" id="3.40.50.300">
    <property type="entry name" value="P-loop containing nucleotide triphosphate hydrolases"/>
    <property type="match status" value="1"/>
</dbReference>
<dbReference type="SMART" id="SM00176">
    <property type="entry name" value="RAN"/>
    <property type="match status" value="1"/>
</dbReference>
<dbReference type="PROSITE" id="PS50222">
    <property type="entry name" value="EF_HAND_2"/>
    <property type="match status" value="1"/>
</dbReference>
<keyword evidence="6" id="KW-0175">Coiled coil</keyword>
<feature type="compositionally biased region" description="Basic and acidic residues" evidence="7">
    <location>
        <begin position="596"/>
        <end position="606"/>
    </location>
</feature>
<dbReference type="SUPFAM" id="SSF47473">
    <property type="entry name" value="EF-hand"/>
    <property type="match status" value="1"/>
</dbReference>
<dbReference type="Proteomes" id="UP001623348">
    <property type="component" value="Unassembled WGS sequence"/>
</dbReference>
<evidence type="ECO:0000256" key="2">
    <source>
        <dbReference type="ARBA" id="ARBA00022741"/>
    </source>
</evidence>
<accession>A0ABC9VVP1</accession>
<keyword evidence="2" id="KW-0547">Nucleotide-binding</keyword>
<dbReference type="InterPro" id="IPR050227">
    <property type="entry name" value="Rab"/>
</dbReference>
<dbReference type="NCBIfam" id="TIGR00231">
    <property type="entry name" value="small_GTP"/>
    <property type="match status" value="1"/>
</dbReference>
<dbReference type="SMART" id="SM00054">
    <property type="entry name" value="EFh"/>
    <property type="match status" value="2"/>
</dbReference>
<evidence type="ECO:0000256" key="7">
    <source>
        <dbReference type="SAM" id="MobiDB-lite"/>
    </source>
</evidence>
<dbReference type="SMART" id="SM00177">
    <property type="entry name" value="ARF"/>
    <property type="match status" value="1"/>
</dbReference>
<keyword evidence="4" id="KW-0342">GTP-binding</keyword>
<evidence type="ECO:0000256" key="3">
    <source>
        <dbReference type="ARBA" id="ARBA00022837"/>
    </source>
</evidence>
<dbReference type="Pfam" id="PF00071">
    <property type="entry name" value="Ras"/>
    <property type="match status" value="1"/>
</dbReference>
<dbReference type="PROSITE" id="PS51417">
    <property type="entry name" value="ARF"/>
    <property type="match status" value="1"/>
</dbReference>
<comment type="caution">
    <text evidence="9">The sequence shown here is derived from an EMBL/GenBank/DDBJ whole genome shotgun (WGS) entry which is preliminary data.</text>
</comment>
<dbReference type="PRINTS" id="PR00449">
    <property type="entry name" value="RASTRNSFRMNG"/>
</dbReference>
<evidence type="ECO:0000313" key="9">
    <source>
        <dbReference type="EMBL" id="GAB0177460.1"/>
    </source>
</evidence>
<dbReference type="SMART" id="SM00175">
    <property type="entry name" value="RAB"/>
    <property type="match status" value="1"/>
</dbReference>
<dbReference type="GO" id="GO:0005525">
    <property type="term" value="F:GTP binding"/>
    <property type="evidence" value="ECO:0007669"/>
    <property type="project" value="UniProtKB-KW"/>
</dbReference>
<dbReference type="CDD" id="cd00154">
    <property type="entry name" value="Rab"/>
    <property type="match status" value="1"/>
</dbReference>
<dbReference type="EMBL" id="BAAFJT010000001">
    <property type="protein sequence ID" value="GAB0177460.1"/>
    <property type="molecule type" value="Genomic_DNA"/>
</dbReference>
<dbReference type="PROSITE" id="PS51420">
    <property type="entry name" value="RHO"/>
    <property type="match status" value="1"/>
</dbReference>
<evidence type="ECO:0000256" key="6">
    <source>
        <dbReference type="SAM" id="Coils"/>
    </source>
</evidence>
<dbReference type="InterPro" id="IPR011992">
    <property type="entry name" value="EF-hand-dom_pair"/>
</dbReference>
<dbReference type="PROSITE" id="PS00018">
    <property type="entry name" value="EF_HAND_1"/>
    <property type="match status" value="1"/>
</dbReference>
<dbReference type="InterPro" id="IPR027417">
    <property type="entry name" value="P-loop_NTPase"/>
</dbReference>
<keyword evidence="10" id="KW-1185">Reference proteome</keyword>
<dbReference type="PROSITE" id="PS51421">
    <property type="entry name" value="RAS"/>
    <property type="match status" value="1"/>
</dbReference>
<reference evidence="9 10" key="1">
    <citation type="submission" date="2024-06" db="EMBL/GenBank/DDBJ databases">
        <title>The draft genome of Grus japonensis, version 3.</title>
        <authorList>
            <person name="Nabeshima K."/>
            <person name="Suzuki S."/>
            <person name="Onuma M."/>
        </authorList>
    </citation>
    <scope>NUCLEOTIDE SEQUENCE [LARGE SCALE GENOMIC DNA]</scope>
    <source>
        <strain evidence="9 10">451A</strain>
    </source>
</reference>
<gene>
    <name evidence="9" type="ORF">GRJ2_000211200</name>
</gene>
<name>A0ABC9VVP1_GRUJA</name>
<dbReference type="PROSITE" id="PS51419">
    <property type="entry name" value="RAB"/>
    <property type="match status" value="1"/>
</dbReference>
<dbReference type="SMART" id="SM00173">
    <property type="entry name" value="RAS"/>
    <property type="match status" value="1"/>
</dbReference>
<protein>
    <submittedName>
        <fullName evidence="9">EF-hand calcium-binding domain-containing protein 4B</fullName>
    </submittedName>
</protein>
<keyword evidence="3" id="KW-0106">Calcium</keyword>
<dbReference type="GO" id="GO:0046872">
    <property type="term" value="F:metal ion binding"/>
    <property type="evidence" value="ECO:0007669"/>
    <property type="project" value="UniProtKB-KW"/>
</dbReference>